<evidence type="ECO:0000256" key="1">
    <source>
        <dbReference type="SAM" id="Phobius"/>
    </source>
</evidence>
<keyword evidence="3" id="KW-1185">Reference proteome</keyword>
<comment type="caution">
    <text evidence="2">The sequence shown here is derived from an EMBL/GenBank/DDBJ whole genome shotgun (WGS) entry which is preliminary data.</text>
</comment>
<keyword evidence="1" id="KW-0472">Membrane</keyword>
<accession>A0A8B2PM00</accession>
<name>A0A8B2PM00_9PROT</name>
<evidence type="ECO:0000313" key="3">
    <source>
        <dbReference type="Proteomes" id="UP000249123"/>
    </source>
</evidence>
<evidence type="ECO:0000313" key="2">
    <source>
        <dbReference type="EMBL" id="RAN32213.1"/>
    </source>
</evidence>
<gene>
    <name evidence="2" type="ORF">HY3_15245</name>
</gene>
<protein>
    <submittedName>
        <fullName evidence="2">Uncharacterized protein</fullName>
    </submittedName>
</protein>
<feature type="transmembrane region" description="Helical" evidence="1">
    <location>
        <begin position="46"/>
        <end position="71"/>
    </location>
</feature>
<reference evidence="2 3" key="1">
    <citation type="submission" date="2013-04" db="EMBL/GenBank/DDBJ databases">
        <title>Hyphomonas sp. T24B3 Genome Sequencing.</title>
        <authorList>
            <person name="Lai Q."/>
            <person name="Shao Z."/>
        </authorList>
    </citation>
    <scope>NUCLEOTIDE SEQUENCE [LARGE SCALE GENOMIC DNA]</scope>
    <source>
        <strain evidence="2 3">T24B3</strain>
    </source>
</reference>
<dbReference type="Proteomes" id="UP000249123">
    <property type="component" value="Unassembled WGS sequence"/>
</dbReference>
<dbReference type="AlphaFoldDB" id="A0A8B2PM00"/>
<sequence>MLLMGKVNSSLTRNDSMMHLATEPGTVRTFSDDAHANAQHAGKWPVWVRLLIIVSLSAALWAGIIAGIAAIF</sequence>
<organism evidence="2 3">
    <name type="scientific">Hyphomonas pacifica</name>
    <dbReference type="NCBI Taxonomy" id="1280941"/>
    <lineage>
        <taxon>Bacteria</taxon>
        <taxon>Pseudomonadati</taxon>
        <taxon>Pseudomonadota</taxon>
        <taxon>Alphaproteobacteria</taxon>
        <taxon>Hyphomonadales</taxon>
        <taxon>Hyphomonadaceae</taxon>
        <taxon>Hyphomonas</taxon>
    </lineage>
</organism>
<dbReference type="EMBL" id="AWFB01000035">
    <property type="protein sequence ID" value="RAN32213.1"/>
    <property type="molecule type" value="Genomic_DNA"/>
</dbReference>
<proteinExistence type="predicted"/>
<keyword evidence="1" id="KW-1133">Transmembrane helix</keyword>
<keyword evidence="1" id="KW-0812">Transmembrane</keyword>